<organism evidence="2 3">
    <name type="scientific">Ataeniobius toweri</name>
    <dbReference type="NCBI Taxonomy" id="208326"/>
    <lineage>
        <taxon>Eukaryota</taxon>
        <taxon>Metazoa</taxon>
        <taxon>Chordata</taxon>
        <taxon>Craniata</taxon>
        <taxon>Vertebrata</taxon>
        <taxon>Euteleostomi</taxon>
        <taxon>Actinopterygii</taxon>
        <taxon>Neopterygii</taxon>
        <taxon>Teleostei</taxon>
        <taxon>Neoteleostei</taxon>
        <taxon>Acanthomorphata</taxon>
        <taxon>Ovalentaria</taxon>
        <taxon>Atherinomorphae</taxon>
        <taxon>Cyprinodontiformes</taxon>
        <taxon>Goodeidae</taxon>
        <taxon>Ataeniobius</taxon>
    </lineage>
</organism>
<evidence type="ECO:0000256" key="1">
    <source>
        <dbReference type="SAM" id="MobiDB-lite"/>
    </source>
</evidence>
<keyword evidence="3" id="KW-1185">Reference proteome</keyword>
<feature type="region of interest" description="Disordered" evidence="1">
    <location>
        <begin position="1"/>
        <end position="102"/>
    </location>
</feature>
<proteinExistence type="predicted"/>
<accession>A0ABU7CKB5</accession>
<name>A0ABU7CKB5_9TELE</name>
<sequence length="102" mass="11681">MEEIRATDIQRASQSMGTPGGPPPGLQKPPQRRAKESPRGNSPQPQCRSTRELQQRPHRHHQQPSMLEQIQPWTQRPETQGTPPQNRGQTLTITHYHPHAYI</sequence>
<evidence type="ECO:0000313" key="2">
    <source>
        <dbReference type="EMBL" id="MED6262546.1"/>
    </source>
</evidence>
<feature type="compositionally biased region" description="Polar residues" evidence="1">
    <location>
        <begin position="39"/>
        <end position="48"/>
    </location>
</feature>
<dbReference type="EMBL" id="JAHUTI010093126">
    <property type="protein sequence ID" value="MED6262546.1"/>
    <property type="molecule type" value="Genomic_DNA"/>
</dbReference>
<gene>
    <name evidence="2" type="ORF">ATANTOWER_021487</name>
</gene>
<protein>
    <submittedName>
        <fullName evidence="2">Uncharacterized protein</fullName>
    </submittedName>
</protein>
<feature type="compositionally biased region" description="Polar residues" evidence="1">
    <location>
        <begin position="65"/>
        <end position="93"/>
    </location>
</feature>
<dbReference type="Proteomes" id="UP001345963">
    <property type="component" value="Unassembled WGS sequence"/>
</dbReference>
<evidence type="ECO:0000313" key="3">
    <source>
        <dbReference type="Proteomes" id="UP001345963"/>
    </source>
</evidence>
<reference evidence="2 3" key="1">
    <citation type="submission" date="2021-07" db="EMBL/GenBank/DDBJ databases">
        <authorList>
            <person name="Palmer J.M."/>
        </authorList>
    </citation>
    <scope>NUCLEOTIDE SEQUENCE [LARGE SCALE GENOMIC DNA]</scope>
    <source>
        <strain evidence="2 3">AT_MEX2019</strain>
        <tissue evidence="2">Muscle</tissue>
    </source>
</reference>
<comment type="caution">
    <text evidence="2">The sequence shown here is derived from an EMBL/GenBank/DDBJ whole genome shotgun (WGS) entry which is preliminary data.</text>
</comment>